<evidence type="ECO:0000256" key="2">
    <source>
        <dbReference type="SAM" id="MobiDB-lite"/>
    </source>
</evidence>
<dbReference type="InterPro" id="IPR039646">
    <property type="entry name" value="ZNHIT2"/>
</dbReference>
<dbReference type="Gene3D" id="3.30.60.190">
    <property type="match status" value="1"/>
</dbReference>
<dbReference type="PROSITE" id="PS51083">
    <property type="entry name" value="ZF_HIT"/>
    <property type="match status" value="1"/>
</dbReference>
<evidence type="ECO:0000259" key="3">
    <source>
        <dbReference type="PROSITE" id="PS51083"/>
    </source>
</evidence>
<keyword evidence="5" id="KW-1185">Reference proteome</keyword>
<accession>A0A2I0T024</accession>
<feature type="domain" description="HIT-type" evidence="3">
    <location>
        <begin position="10"/>
        <end position="41"/>
    </location>
</feature>
<dbReference type="PANTHER" id="PTHR15555">
    <property type="entry name" value="ZINC FINGER HIT DOMAIN CONTAINING PROTEIN 2 PROTEIN FON -RELATED"/>
    <property type="match status" value="1"/>
</dbReference>
<evidence type="ECO:0000313" key="5">
    <source>
        <dbReference type="Proteomes" id="UP000233556"/>
    </source>
</evidence>
<dbReference type="EMBL" id="KZ530712">
    <property type="protein sequence ID" value="PKU27150.1"/>
    <property type="molecule type" value="Genomic_DNA"/>
</dbReference>
<protein>
    <submittedName>
        <fullName evidence="4">Zinc finger hit domain-containing protein 2</fullName>
    </submittedName>
</protein>
<keyword evidence="1" id="KW-0862">Zinc</keyword>
<keyword evidence="1" id="KW-0479">Metal-binding</keyword>
<feature type="region of interest" description="Disordered" evidence="2">
    <location>
        <begin position="125"/>
        <end position="151"/>
    </location>
</feature>
<evidence type="ECO:0000313" key="4">
    <source>
        <dbReference type="EMBL" id="PKU27150.1"/>
    </source>
</evidence>
<reference evidence="5" key="1">
    <citation type="submission" date="2017-11" db="EMBL/GenBank/DDBJ databases">
        <authorList>
            <person name="Lima N.C."/>
            <person name="Parody-Merino A.M."/>
            <person name="Battley P.F."/>
            <person name="Fidler A.E."/>
            <person name="Prosdocimi F."/>
        </authorList>
    </citation>
    <scope>NUCLEOTIDE SEQUENCE [LARGE SCALE GENOMIC DNA]</scope>
</reference>
<name>A0A2I0T024_LIMLA</name>
<dbReference type="PANTHER" id="PTHR15555:SF0">
    <property type="entry name" value="ZINC FINGER HIT DOMAIN-CONTAINING PROTEIN 2"/>
    <property type="match status" value="1"/>
</dbReference>
<dbReference type="GO" id="GO:0008270">
    <property type="term" value="F:zinc ion binding"/>
    <property type="evidence" value="ECO:0007669"/>
    <property type="project" value="UniProtKB-UniRule"/>
</dbReference>
<keyword evidence="1" id="KW-0863">Zinc-finger</keyword>
<dbReference type="SUPFAM" id="SSF144232">
    <property type="entry name" value="HIT/MYND zinc finger-like"/>
    <property type="match status" value="1"/>
</dbReference>
<dbReference type="OrthoDB" id="10005492at2759"/>
<reference evidence="5" key="2">
    <citation type="submission" date="2017-12" db="EMBL/GenBank/DDBJ databases">
        <title>Genome sequence of the Bar-tailed Godwit (Limosa lapponica baueri).</title>
        <authorList>
            <person name="Lima N.C.B."/>
            <person name="Parody-Merino A.M."/>
            <person name="Battley P.F."/>
            <person name="Fidler A.E."/>
            <person name="Prosdocimi F."/>
        </authorList>
    </citation>
    <scope>NUCLEOTIDE SEQUENCE [LARGE SCALE GENOMIC DNA]</scope>
</reference>
<dbReference type="InterPro" id="IPR007529">
    <property type="entry name" value="Znf_HIT"/>
</dbReference>
<dbReference type="Pfam" id="PF04438">
    <property type="entry name" value="zf-HIT"/>
    <property type="match status" value="1"/>
</dbReference>
<dbReference type="CDD" id="cd23024">
    <property type="entry name" value="zf-HIT_ZNHIT2-3"/>
    <property type="match status" value="1"/>
</dbReference>
<dbReference type="Proteomes" id="UP000233556">
    <property type="component" value="Unassembled WGS sequence"/>
</dbReference>
<evidence type="ECO:0000256" key="1">
    <source>
        <dbReference type="PROSITE-ProRule" id="PRU00453"/>
    </source>
</evidence>
<sequence length="344" mass="36732">MAAPGAEPPCGLCGAAAAPYTCPRCNRRLCSLRCYRGHGACAEAFYRQQVLQALEAEPGPPGLGDTFRRLQELREPGDPAGPEGLDLWRSLSPAERAEFQRLLSSGEAAALLPPWRPWWWRGRARGEEEEGEEDPAAAPPPPLPAALPALSSFPAPPPSPLLPFQLPNVLYGYAFALALHRGDETLLPELPAAAIDVSAALRSRCPFPDAAAAIRAARRDAAAAAYPPCPLGEAGTVLAVAELLEGSVAGGGSPGGDAGVALAHLGELLRRGERGLRGRERVPFARARKKCWFLLAWMRQEPAPRLEELGRAVRRLVSGEVNEGLVSGEVDEGPRGRRLIQELE</sequence>
<organism evidence="4 5">
    <name type="scientific">Limosa lapponica baueri</name>
    <dbReference type="NCBI Taxonomy" id="1758121"/>
    <lineage>
        <taxon>Eukaryota</taxon>
        <taxon>Metazoa</taxon>
        <taxon>Chordata</taxon>
        <taxon>Craniata</taxon>
        <taxon>Vertebrata</taxon>
        <taxon>Euteleostomi</taxon>
        <taxon>Archelosauria</taxon>
        <taxon>Archosauria</taxon>
        <taxon>Dinosauria</taxon>
        <taxon>Saurischia</taxon>
        <taxon>Theropoda</taxon>
        <taxon>Coelurosauria</taxon>
        <taxon>Aves</taxon>
        <taxon>Neognathae</taxon>
        <taxon>Neoaves</taxon>
        <taxon>Charadriiformes</taxon>
        <taxon>Scolopacidae</taxon>
        <taxon>Limosa</taxon>
    </lineage>
</organism>
<dbReference type="AlphaFoldDB" id="A0A2I0T024"/>
<proteinExistence type="predicted"/>
<gene>
    <name evidence="4" type="ORF">llap_22546</name>
</gene>